<feature type="domain" description="HTH iclR-type" evidence="2">
    <location>
        <begin position="33"/>
        <end position="70"/>
    </location>
</feature>
<dbReference type="InterPro" id="IPR036388">
    <property type="entry name" value="WH-like_DNA-bd_sf"/>
</dbReference>
<sequence length="241" mass="25191">MENSDLLLGPRPTPAAASLPALSPQRITVLDDVRAHGATRINDIAERLGLHPNTVREHLDALVADGLAETTTEPARGRGRPAKVFRSTPAADPSPASREYAGLAIALAGHLARTSLDPVTDARAAGRDWGHELARESGCSPDDPHGSVLALLTRLGFDPHDAGRAGGIALRQCPLLDAARRYPTVVCQVHLGIVEGALEEIGAATGPGLDLLPFAEPGACRLFLPDPAFPGPALLDGRVPR</sequence>
<protein>
    <submittedName>
        <fullName evidence="3">MarR family transcriptional regulator</fullName>
    </submittedName>
</protein>
<evidence type="ECO:0000259" key="2">
    <source>
        <dbReference type="Pfam" id="PF09339"/>
    </source>
</evidence>
<accession>A0ABU3WSE4</accession>
<dbReference type="InterPro" id="IPR036390">
    <property type="entry name" value="WH_DNA-bd_sf"/>
</dbReference>
<dbReference type="Pfam" id="PF09339">
    <property type="entry name" value="HTH_IclR"/>
    <property type="match status" value="1"/>
</dbReference>
<dbReference type="InterPro" id="IPR011991">
    <property type="entry name" value="ArsR-like_HTH"/>
</dbReference>
<organism evidence="3 4">
    <name type="scientific">Rhodococcus zopfii</name>
    <dbReference type="NCBI Taxonomy" id="43772"/>
    <lineage>
        <taxon>Bacteria</taxon>
        <taxon>Bacillati</taxon>
        <taxon>Actinomycetota</taxon>
        <taxon>Actinomycetes</taxon>
        <taxon>Mycobacteriales</taxon>
        <taxon>Nocardiaceae</taxon>
        <taxon>Rhodococcus</taxon>
    </lineage>
</organism>
<name>A0ABU3WSE4_9NOCA</name>
<evidence type="ECO:0000313" key="4">
    <source>
        <dbReference type="Proteomes" id="UP001275440"/>
    </source>
</evidence>
<dbReference type="Proteomes" id="UP001275440">
    <property type="component" value="Unassembled WGS sequence"/>
</dbReference>
<dbReference type="InterPro" id="IPR005471">
    <property type="entry name" value="Tscrpt_reg_IclR_N"/>
</dbReference>
<dbReference type="CDD" id="cd00090">
    <property type="entry name" value="HTH_ARSR"/>
    <property type="match status" value="1"/>
</dbReference>
<comment type="caution">
    <text evidence="3">The sequence shown here is derived from an EMBL/GenBank/DDBJ whole genome shotgun (WGS) entry which is preliminary data.</text>
</comment>
<feature type="region of interest" description="Disordered" evidence="1">
    <location>
        <begin position="68"/>
        <end position="96"/>
    </location>
</feature>
<gene>
    <name evidence="3" type="ORF">F8M49_19250</name>
</gene>
<proteinExistence type="predicted"/>
<dbReference type="RefSeq" id="WP_138999559.1">
    <property type="nucleotide sequence ID" value="NZ_VBRU01000019.1"/>
</dbReference>
<reference evidence="3 4" key="1">
    <citation type="submission" date="2019-10" db="EMBL/GenBank/DDBJ databases">
        <title>Draft Genome Assembly of Rhodococcus zopfii DSM44189.</title>
        <authorList>
            <person name="Sutton J.M."/>
            <person name="Akob D.M."/>
            <person name="Bushman T.J."/>
        </authorList>
    </citation>
    <scope>NUCLEOTIDE SEQUENCE [LARGE SCALE GENOMIC DNA]</scope>
    <source>
        <strain evidence="3 4">DSM 44189</strain>
    </source>
</reference>
<keyword evidence="4" id="KW-1185">Reference proteome</keyword>
<evidence type="ECO:0000256" key="1">
    <source>
        <dbReference type="SAM" id="MobiDB-lite"/>
    </source>
</evidence>
<dbReference type="Gene3D" id="1.10.10.10">
    <property type="entry name" value="Winged helix-like DNA-binding domain superfamily/Winged helix DNA-binding domain"/>
    <property type="match status" value="1"/>
</dbReference>
<dbReference type="SUPFAM" id="SSF46785">
    <property type="entry name" value="Winged helix' DNA-binding domain"/>
    <property type="match status" value="1"/>
</dbReference>
<evidence type="ECO:0000313" key="3">
    <source>
        <dbReference type="EMBL" id="MDV2476926.1"/>
    </source>
</evidence>
<dbReference type="EMBL" id="WBMO01000001">
    <property type="protein sequence ID" value="MDV2476926.1"/>
    <property type="molecule type" value="Genomic_DNA"/>
</dbReference>